<dbReference type="InterPro" id="IPR014721">
    <property type="entry name" value="Ribsml_uS5_D2-typ_fold_subgr"/>
</dbReference>
<evidence type="ECO:0000313" key="4">
    <source>
        <dbReference type="EnsemblMetazoa" id="G11192.1:cds"/>
    </source>
</evidence>
<reference evidence="4" key="1">
    <citation type="submission" date="2022-08" db="UniProtKB">
        <authorList>
            <consortium name="EnsemblMetazoa"/>
        </authorList>
    </citation>
    <scope>IDENTIFICATION</scope>
    <source>
        <strain evidence="4">05x7-T-G4-1.051#20</strain>
    </source>
</reference>
<protein>
    <recommendedName>
        <fullName evidence="6">Ribosome-releasing factor 2, mitochondrial</fullName>
    </recommendedName>
</protein>
<dbReference type="PANTHER" id="PTHR43261">
    <property type="entry name" value="TRANSLATION ELONGATION FACTOR G-RELATED"/>
    <property type="match status" value="1"/>
</dbReference>
<evidence type="ECO:0000256" key="1">
    <source>
        <dbReference type="ARBA" id="ARBA00022741"/>
    </source>
</evidence>
<evidence type="ECO:0000256" key="2">
    <source>
        <dbReference type="ARBA" id="ARBA00022917"/>
    </source>
</evidence>
<dbReference type="GO" id="GO:0032543">
    <property type="term" value="P:mitochondrial translation"/>
    <property type="evidence" value="ECO:0007669"/>
    <property type="project" value="TreeGrafter"/>
</dbReference>
<dbReference type="Proteomes" id="UP000005408">
    <property type="component" value="Unassembled WGS sequence"/>
</dbReference>
<dbReference type="GO" id="GO:0005525">
    <property type="term" value="F:GTP binding"/>
    <property type="evidence" value="ECO:0007669"/>
    <property type="project" value="UniProtKB-KW"/>
</dbReference>
<keyword evidence="3" id="KW-0342">GTP-binding</keyword>
<dbReference type="AlphaFoldDB" id="A0A8W8HV15"/>
<keyword evidence="5" id="KW-1185">Reference proteome</keyword>
<dbReference type="InterPro" id="IPR035647">
    <property type="entry name" value="EFG_III/V"/>
</dbReference>
<evidence type="ECO:0000256" key="3">
    <source>
        <dbReference type="ARBA" id="ARBA00023134"/>
    </source>
</evidence>
<organism evidence="4 5">
    <name type="scientific">Magallana gigas</name>
    <name type="common">Pacific oyster</name>
    <name type="synonym">Crassostrea gigas</name>
    <dbReference type="NCBI Taxonomy" id="29159"/>
    <lineage>
        <taxon>Eukaryota</taxon>
        <taxon>Metazoa</taxon>
        <taxon>Spiralia</taxon>
        <taxon>Lophotrochozoa</taxon>
        <taxon>Mollusca</taxon>
        <taxon>Bivalvia</taxon>
        <taxon>Autobranchia</taxon>
        <taxon>Pteriomorphia</taxon>
        <taxon>Ostreida</taxon>
        <taxon>Ostreoidea</taxon>
        <taxon>Ostreidae</taxon>
        <taxon>Magallana</taxon>
    </lineage>
</organism>
<sequence>MGELHLEVIKHRILSEFKVDAYMDPLQIAYRETIEDKVTHTETLESPILNFPVINVDVIIHNADLSFDASPNVVGAAVSKCIHSALKRAMLHLLEPVMNLEVCLDDLY</sequence>
<proteinExistence type="predicted"/>
<evidence type="ECO:0008006" key="6">
    <source>
        <dbReference type="Google" id="ProtNLM"/>
    </source>
</evidence>
<dbReference type="PANTHER" id="PTHR43261:SF1">
    <property type="entry name" value="RIBOSOME-RELEASING FACTOR 2, MITOCHONDRIAL"/>
    <property type="match status" value="1"/>
</dbReference>
<accession>A0A8W8HV15</accession>
<keyword evidence="1" id="KW-0547">Nucleotide-binding</keyword>
<evidence type="ECO:0000313" key="5">
    <source>
        <dbReference type="Proteomes" id="UP000005408"/>
    </source>
</evidence>
<dbReference type="SUPFAM" id="SSF54980">
    <property type="entry name" value="EF-G C-terminal domain-like"/>
    <property type="match status" value="1"/>
</dbReference>
<dbReference type="Gene3D" id="3.30.230.10">
    <property type="match status" value="1"/>
</dbReference>
<dbReference type="EnsemblMetazoa" id="G11192.1">
    <property type="protein sequence ID" value="G11192.1:cds"/>
    <property type="gene ID" value="G11192"/>
</dbReference>
<dbReference type="GO" id="GO:0005739">
    <property type="term" value="C:mitochondrion"/>
    <property type="evidence" value="ECO:0007669"/>
    <property type="project" value="TreeGrafter"/>
</dbReference>
<keyword evidence="2" id="KW-0648">Protein biosynthesis</keyword>
<name>A0A8W8HV15_MAGGI</name>
<dbReference type="GO" id="GO:0003924">
    <property type="term" value="F:GTPase activity"/>
    <property type="evidence" value="ECO:0007669"/>
    <property type="project" value="TreeGrafter"/>
</dbReference>
<dbReference type="GO" id="GO:0032790">
    <property type="term" value="P:ribosome disassembly"/>
    <property type="evidence" value="ECO:0007669"/>
    <property type="project" value="TreeGrafter"/>
</dbReference>